<dbReference type="Proteomes" id="UP001219568">
    <property type="component" value="Unassembled WGS sequence"/>
</dbReference>
<evidence type="ECO:0000313" key="3">
    <source>
        <dbReference type="Proteomes" id="UP001219568"/>
    </source>
</evidence>
<gene>
    <name evidence="2" type="ORF">N7460_012758</name>
</gene>
<proteinExistence type="predicted"/>
<dbReference type="InterPro" id="IPR025444">
    <property type="entry name" value="Monooxy_af470"/>
</dbReference>
<keyword evidence="1" id="KW-0812">Transmembrane</keyword>
<evidence type="ECO:0000313" key="2">
    <source>
        <dbReference type="EMBL" id="KAJ6022363.1"/>
    </source>
</evidence>
<dbReference type="AlphaFoldDB" id="A0AAD6HYW8"/>
<feature type="transmembrane region" description="Helical" evidence="1">
    <location>
        <begin position="24"/>
        <end position="48"/>
    </location>
</feature>
<protein>
    <submittedName>
        <fullName evidence="2">Uncharacterized protein</fullName>
    </submittedName>
</protein>
<dbReference type="EMBL" id="JAQJZL010000016">
    <property type="protein sequence ID" value="KAJ6022363.1"/>
    <property type="molecule type" value="Genomic_DNA"/>
</dbReference>
<feature type="transmembrane region" description="Helical" evidence="1">
    <location>
        <begin position="54"/>
        <end position="77"/>
    </location>
</feature>
<keyword evidence="3" id="KW-1185">Reference proteome</keyword>
<dbReference type="Pfam" id="PF13826">
    <property type="entry name" value="Monooxy_af470-like"/>
    <property type="match status" value="1"/>
</dbReference>
<comment type="caution">
    <text evidence="2">The sequence shown here is derived from an EMBL/GenBank/DDBJ whole genome shotgun (WGS) entry which is preliminary data.</text>
</comment>
<evidence type="ECO:0000256" key="1">
    <source>
        <dbReference type="SAM" id="Phobius"/>
    </source>
</evidence>
<sequence>MPFNSILPPRDRPQKTRGLALERLILNHLSLSSWLLIGCLFQSLILALTPSAYAQIPMVGAFAILGVRLIKAVLITYGSIKNPYREGVVPQKYAAQIPNADGEFSDVPASERVVCFHLGSKFHHPAGIFATDSRAMGNHLGSHWQSYDERGALENNFIAYWRSIGDVHRFAYGEKHRKAWDWFNSLSKERSDFLGINHEIFSSEPGQWEAIYGNFQPSLLGATTYLKKGDKMIGGTVEDKWISPLVDARRGKFRTSAGRLGWQPDVLENKYNRT</sequence>
<organism evidence="2 3">
    <name type="scientific">Penicillium canescens</name>
    <dbReference type="NCBI Taxonomy" id="5083"/>
    <lineage>
        <taxon>Eukaryota</taxon>
        <taxon>Fungi</taxon>
        <taxon>Dikarya</taxon>
        <taxon>Ascomycota</taxon>
        <taxon>Pezizomycotina</taxon>
        <taxon>Eurotiomycetes</taxon>
        <taxon>Eurotiomycetidae</taxon>
        <taxon>Eurotiales</taxon>
        <taxon>Aspergillaceae</taxon>
        <taxon>Penicillium</taxon>
    </lineage>
</organism>
<reference evidence="2" key="1">
    <citation type="journal article" date="2023" name="IMA Fungus">
        <title>Comparative genomic study of the Penicillium genus elucidates a diverse pangenome and 15 lateral gene transfer events.</title>
        <authorList>
            <person name="Petersen C."/>
            <person name="Sorensen T."/>
            <person name="Nielsen M.R."/>
            <person name="Sondergaard T.E."/>
            <person name="Sorensen J.L."/>
            <person name="Fitzpatrick D.A."/>
            <person name="Frisvad J.C."/>
            <person name="Nielsen K.L."/>
        </authorList>
    </citation>
    <scope>NUCLEOTIDE SEQUENCE</scope>
    <source>
        <strain evidence="2">IBT 15450</strain>
    </source>
</reference>
<accession>A0AAD6HYW8</accession>
<reference evidence="2" key="2">
    <citation type="submission" date="2023-01" db="EMBL/GenBank/DDBJ databases">
        <authorList>
            <person name="Petersen C."/>
        </authorList>
    </citation>
    <scope>NUCLEOTIDE SEQUENCE</scope>
    <source>
        <strain evidence="2">IBT 15450</strain>
    </source>
</reference>
<keyword evidence="1" id="KW-1133">Transmembrane helix</keyword>
<keyword evidence="1" id="KW-0472">Membrane</keyword>
<name>A0AAD6HYW8_PENCN</name>